<name>A0ABY4YMP0_9MICO</name>
<accession>A0ABY4YMP0</accession>
<evidence type="ECO:0000256" key="1">
    <source>
        <dbReference type="SAM" id="MobiDB-lite"/>
    </source>
</evidence>
<keyword evidence="3" id="KW-0378">Hydrolase</keyword>
<proteinExistence type="predicted"/>
<dbReference type="EMBL" id="CP099490">
    <property type="protein sequence ID" value="USQ78055.1"/>
    <property type="molecule type" value="Genomic_DNA"/>
</dbReference>
<dbReference type="SUPFAM" id="SSF53474">
    <property type="entry name" value="alpha/beta-Hydrolases"/>
    <property type="match status" value="1"/>
</dbReference>
<evidence type="ECO:0000259" key="2">
    <source>
        <dbReference type="Pfam" id="PF12697"/>
    </source>
</evidence>
<reference evidence="3" key="1">
    <citation type="submission" date="2022-06" db="EMBL/GenBank/DDBJ databases">
        <title>Ornithinimicrobium JY.X270.</title>
        <authorList>
            <person name="Huang Y."/>
        </authorList>
    </citation>
    <scope>NUCLEOTIDE SEQUENCE</scope>
    <source>
        <strain evidence="3">JY.X270</strain>
    </source>
</reference>
<dbReference type="PANTHER" id="PTHR43433:SF5">
    <property type="entry name" value="AB HYDROLASE-1 DOMAIN-CONTAINING PROTEIN"/>
    <property type="match status" value="1"/>
</dbReference>
<keyword evidence="4" id="KW-1185">Reference proteome</keyword>
<evidence type="ECO:0000313" key="3">
    <source>
        <dbReference type="EMBL" id="USQ78055.1"/>
    </source>
</evidence>
<dbReference type="Pfam" id="PF12697">
    <property type="entry name" value="Abhydrolase_6"/>
    <property type="match status" value="1"/>
</dbReference>
<dbReference type="InterPro" id="IPR050471">
    <property type="entry name" value="AB_hydrolase"/>
</dbReference>
<organism evidence="3 4">
    <name type="scientific">Ornithinimicrobium cryptoxanthini</name>
    <dbReference type="NCBI Taxonomy" id="2934161"/>
    <lineage>
        <taxon>Bacteria</taxon>
        <taxon>Bacillati</taxon>
        <taxon>Actinomycetota</taxon>
        <taxon>Actinomycetes</taxon>
        <taxon>Micrococcales</taxon>
        <taxon>Ornithinimicrobiaceae</taxon>
        <taxon>Ornithinimicrobium</taxon>
    </lineage>
</organism>
<gene>
    <name evidence="3" type="ORF">NF557_11145</name>
</gene>
<feature type="region of interest" description="Disordered" evidence="1">
    <location>
        <begin position="220"/>
        <end position="240"/>
    </location>
</feature>
<dbReference type="Gene3D" id="3.40.50.1820">
    <property type="entry name" value="alpha/beta hydrolase"/>
    <property type="match status" value="1"/>
</dbReference>
<dbReference type="InterPro" id="IPR000073">
    <property type="entry name" value="AB_hydrolase_1"/>
</dbReference>
<feature type="domain" description="AB hydrolase-1" evidence="2">
    <location>
        <begin position="22"/>
        <end position="211"/>
    </location>
</feature>
<dbReference type="PANTHER" id="PTHR43433">
    <property type="entry name" value="HYDROLASE, ALPHA/BETA FOLD FAMILY PROTEIN"/>
    <property type="match status" value="1"/>
</dbReference>
<sequence>MLLIQTALAPEEVAHLAREPVLADRHRILDLRRRGYGASSPASGPGSVTRDAADCLAVLRATQCPPAHVVGASYGAAVALELFALAPEMVATLVLLEPPPVHGSSGPEFLAACSELSTVFVERGVTVALDEFTRTLRSRTRWAKERPMCDPEVVAAVERDATTFFMVDIPALMSWRLDPTQLTAREPPVLYLGGGSSHPWFEDQAAWVASLFPHCEQHVGLRSRPRGPRDPQRPSRAGAREVLCAARRTQLLRRSASSSSARTRGSSVLICTSHESTS</sequence>
<evidence type="ECO:0000313" key="4">
    <source>
        <dbReference type="Proteomes" id="UP001056535"/>
    </source>
</evidence>
<dbReference type="GO" id="GO:0016787">
    <property type="term" value="F:hydrolase activity"/>
    <property type="evidence" value="ECO:0007669"/>
    <property type="project" value="UniProtKB-KW"/>
</dbReference>
<dbReference type="InterPro" id="IPR029058">
    <property type="entry name" value="AB_hydrolase_fold"/>
</dbReference>
<dbReference type="Proteomes" id="UP001056535">
    <property type="component" value="Chromosome"/>
</dbReference>
<protein>
    <submittedName>
        <fullName evidence="3">Alpha/beta hydrolase</fullName>
    </submittedName>
</protein>